<dbReference type="Proteomes" id="UP001501588">
    <property type="component" value="Unassembled WGS sequence"/>
</dbReference>
<dbReference type="CDD" id="cd07012">
    <property type="entry name" value="PBP2_Bug_TTT"/>
    <property type="match status" value="1"/>
</dbReference>
<organism evidence="2 3">
    <name type="scientific">Craurococcus roseus</name>
    <dbReference type="NCBI Taxonomy" id="77585"/>
    <lineage>
        <taxon>Bacteria</taxon>
        <taxon>Pseudomonadati</taxon>
        <taxon>Pseudomonadota</taxon>
        <taxon>Alphaproteobacteria</taxon>
        <taxon>Acetobacterales</taxon>
        <taxon>Acetobacteraceae</taxon>
        <taxon>Craurococcus</taxon>
    </lineage>
</organism>
<dbReference type="PIRSF" id="PIRSF017082">
    <property type="entry name" value="YflP"/>
    <property type="match status" value="1"/>
</dbReference>
<name>A0ABP3RAL6_9PROT</name>
<accession>A0ABP3RAL6</accession>
<protein>
    <submittedName>
        <fullName evidence="2">Tripartite tricarboxylate transporter substrate binding protein</fullName>
    </submittedName>
</protein>
<evidence type="ECO:0000313" key="3">
    <source>
        <dbReference type="Proteomes" id="UP001501588"/>
    </source>
</evidence>
<dbReference type="InterPro" id="IPR005064">
    <property type="entry name" value="BUG"/>
</dbReference>
<reference evidence="3" key="1">
    <citation type="journal article" date="2019" name="Int. J. Syst. Evol. Microbiol.">
        <title>The Global Catalogue of Microorganisms (GCM) 10K type strain sequencing project: providing services to taxonomists for standard genome sequencing and annotation.</title>
        <authorList>
            <consortium name="The Broad Institute Genomics Platform"/>
            <consortium name="The Broad Institute Genome Sequencing Center for Infectious Disease"/>
            <person name="Wu L."/>
            <person name="Ma J."/>
        </authorList>
    </citation>
    <scope>NUCLEOTIDE SEQUENCE [LARGE SCALE GENOMIC DNA]</scope>
    <source>
        <strain evidence="3">JCM 9933</strain>
    </source>
</reference>
<gene>
    <name evidence="2" type="ORF">GCM10009416_46790</name>
</gene>
<proteinExistence type="inferred from homology"/>
<dbReference type="PANTHER" id="PTHR42928:SF5">
    <property type="entry name" value="BLR1237 PROTEIN"/>
    <property type="match status" value="1"/>
</dbReference>
<evidence type="ECO:0000313" key="2">
    <source>
        <dbReference type="EMBL" id="GAA0603811.1"/>
    </source>
</evidence>
<comment type="caution">
    <text evidence="2">The sequence shown here is derived from an EMBL/GenBank/DDBJ whole genome shotgun (WGS) entry which is preliminary data.</text>
</comment>
<dbReference type="EMBL" id="BAAAFZ010000092">
    <property type="protein sequence ID" value="GAA0603811.1"/>
    <property type="molecule type" value="Genomic_DNA"/>
</dbReference>
<keyword evidence="3" id="KW-1185">Reference proteome</keyword>
<comment type="similarity">
    <text evidence="1">Belongs to the UPF0065 (bug) family.</text>
</comment>
<dbReference type="SUPFAM" id="SSF53850">
    <property type="entry name" value="Periplasmic binding protein-like II"/>
    <property type="match status" value="1"/>
</dbReference>
<dbReference type="Gene3D" id="3.40.190.10">
    <property type="entry name" value="Periplasmic binding protein-like II"/>
    <property type="match status" value="1"/>
</dbReference>
<sequence>MTRRGALLTAAGVGAAFAGGRASAQQIAGGRPVRVVVPYPAGGAVDLVGRLLAERMEPALGQQVVVENRTGAAGIVGADSVAKARPDGTTLGVIGMTTLCAYKTLYNRLPFDPDKDFAPVSQISAGTVVCCVNKDAQKKHGWTDFRRLVSWMKENPDALRFGTAGVGTTAHFTMAAVQKATGAKALMVTYRGGAPAVADLQAGVIDMMFELTPGLMPLIEQGVVSPLAVGSAKRVGALPDVPGMAEFADIGLGSVDIGAWEALMAPAGTPPDVLDRLNAAVRKAGEDAAMREKLRASGFSVETSESPAALAEKIRREIPYWRKLVEDSGAKLDT</sequence>
<dbReference type="PANTHER" id="PTHR42928">
    <property type="entry name" value="TRICARBOXYLATE-BINDING PROTEIN"/>
    <property type="match status" value="1"/>
</dbReference>
<dbReference type="Gene3D" id="3.40.190.150">
    <property type="entry name" value="Bordetella uptake gene, domain 1"/>
    <property type="match status" value="1"/>
</dbReference>
<dbReference type="Pfam" id="PF03401">
    <property type="entry name" value="TctC"/>
    <property type="match status" value="1"/>
</dbReference>
<evidence type="ECO:0000256" key="1">
    <source>
        <dbReference type="ARBA" id="ARBA00006987"/>
    </source>
</evidence>
<dbReference type="InterPro" id="IPR042100">
    <property type="entry name" value="Bug_dom1"/>
</dbReference>